<organism evidence="1 2">
    <name type="scientific">Aminipila butyrica</name>
    <dbReference type="NCBI Taxonomy" id="433296"/>
    <lineage>
        <taxon>Bacteria</taxon>
        <taxon>Bacillati</taxon>
        <taxon>Bacillota</taxon>
        <taxon>Clostridia</taxon>
        <taxon>Peptostreptococcales</taxon>
        <taxon>Anaerovoracaceae</taxon>
        <taxon>Aminipila</taxon>
    </lineage>
</organism>
<evidence type="ECO:0000313" key="2">
    <source>
        <dbReference type="Proteomes" id="UP000466848"/>
    </source>
</evidence>
<name>A0A858BVZ3_9FIRM</name>
<reference evidence="1 2" key="1">
    <citation type="submission" date="2020-02" db="EMBL/GenBank/DDBJ databases">
        <authorList>
            <person name="Kim Y.B."/>
            <person name="Roh S.W."/>
        </authorList>
    </citation>
    <scope>NUCLEOTIDE SEQUENCE [LARGE SCALE GENOMIC DNA]</scope>
    <source>
        <strain evidence="1 2">DSM 103574</strain>
    </source>
</reference>
<evidence type="ECO:0000313" key="1">
    <source>
        <dbReference type="EMBL" id="QIB70113.1"/>
    </source>
</evidence>
<accession>A0A858BVZ3</accession>
<proteinExistence type="predicted"/>
<dbReference type="EMBL" id="CP048649">
    <property type="protein sequence ID" value="QIB70113.1"/>
    <property type="molecule type" value="Genomic_DNA"/>
</dbReference>
<gene>
    <name evidence="1" type="ORF">Ami103574_12775</name>
</gene>
<dbReference type="Proteomes" id="UP000466848">
    <property type="component" value="Chromosome"/>
</dbReference>
<dbReference type="RefSeq" id="WP_163067353.1">
    <property type="nucleotide sequence ID" value="NZ_CP048649.1"/>
</dbReference>
<protein>
    <submittedName>
        <fullName evidence="1">Uncharacterized protein</fullName>
    </submittedName>
</protein>
<sequence>MYKGRTIKRLVVEERDVFGNLISCTSKLYSYNDGMENLQGRETEEVVKEVHREGFVQVEFSGRKPIVFY</sequence>
<keyword evidence="2" id="KW-1185">Reference proteome</keyword>
<dbReference type="KEGG" id="abut:Ami103574_12775"/>
<dbReference type="AlphaFoldDB" id="A0A858BVZ3"/>